<comment type="similarity">
    <text evidence="2">Belongs to the membrane fusion protein (MFP) (TC 8.A.1) family.</text>
</comment>
<dbReference type="Pfam" id="PF25876">
    <property type="entry name" value="HH_MFP_RND"/>
    <property type="match status" value="1"/>
</dbReference>
<dbReference type="NCBIfam" id="TIGR01730">
    <property type="entry name" value="RND_mfp"/>
    <property type="match status" value="1"/>
</dbReference>
<comment type="subcellular location">
    <subcellularLocation>
        <location evidence="1">Cell envelope</location>
    </subcellularLocation>
</comment>
<dbReference type="GO" id="GO:0005886">
    <property type="term" value="C:plasma membrane"/>
    <property type="evidence" value="ECO:0007669"/>
    <property type="project" value="TreeGrafter"/>
</dbReference>
<keyword evidence="8" id="KW-1185">Reference proteome</keyword>
<evidence type="ECO:0000313" key="7">
    <source>
        <dbReference type="EMBL" id="GHB02072.1"/>
    </source>
</evidence>
<name>A0A8J3G3F0_9PROT</name>
<dbReference type="InterPro" id="IPR058624">
    <property type="entry name" value="MdtA-like_HH"/>
</dbReference>
<dbReference type="Pfam" id="PF25917">
    <property type="entry name" value="BSH_RND"/>
    <property type="match status" value="1"/>
</dbReference>
<dbReference type="GO" id="GO:0022857">
    <property type="term" value="F:transmembrane transporter activity"/>
    <property type="evidence" value="ECO:0007669"/>
    <property type="project" value="InterPro"/>
</dbReference>
<dbReference type="Pfam" id="PF25944">
    <property type="entry name" value="Beta-barrel_RND"/>
    <property type="match status" value="1"/>
</dbReference>
<dbReference type="Gene3D" id="2.40.30.170">
    <property type="match status" value="1"/>
</dbReference>
<dbReference type="AlphaFoldDB" id="A0A8J3G3F0"/>
<dbReference type="SUPFAM" id="SSF111369">
    <property type="entry name" value="HlyD-like secretion proteins"/>
    <property type="match status" value="1"/>
</dbReference>
<organism evidence="7 8">
    <name type="scientific">Algimonas arctica</name>
    <dbReference type="NCBI Taxonomy" id="1479486"/>
    <lineage>
        <taxon>Bacteria</taxon>
        <taxon>Pseudomonadati</taxon>
        <taxon>Pseudomonadota</taxon>
        <taxon>Alphaproteobacteria</taxon>
        <taxon>Maricaulales</taxon>
        <taxon>Robiginitomaculaceae</taxon>
        <taxon>Algimonas</taxon>
    </lineage>
</organism>
<proteinExistence type="inferred from homology"/>
<evidence type="ECO:0000259" key="4">
    <source>
        <dbReference type="Pfam" id="PF25917"/>
    </source>
</evidence>
<feature type="domain" description="Multidrug resistance protein MdtA-like beta-barrel" evidence="5">
    <location>
        <begin position="174"/>
        <end position="263"/>
    </location>
</feature>
<evidence type="ECO:0000313" key="8">
    <source>
        <dbReference type="Proteomes" id="UP000634004"/>
    </source>
</evidence>
<dbReference type="PANTHER" id="PTHR30158">
    <property type="entry name" value="ACRA/E-RELATED COMPONENT OF DRUG EFFLUX TRANSPORTER"/>
    <property type="match status" value="1"/>
</dbReference>
<dbReference type="PANTHER" id="PTHR30158:SF3">
    <property type="entry name" value="MULTIDRUG EFFLUX PUMP SUBUNIT ACRA-RELATED"/>
    <property type="match status" value="1"/>
</dbReference>
<dbReference type="Proteomes" id="UP000634004">
    <property type="component" value="Unassembled WGS sequence"/>
</dbReference>
<dbReference type="GO" id="GO:0030313">
    <property type="term" value="C:cell envelope"/>
    <property type="evidence" value="ECO:0007669"/>
    <property type="project" value="UniProtKB-SubCell"/>
</dbReference>
<evidence type="ECO:0000256" key="2">
    <source>
        <dbReference type="ARBA" id="ARBA00009477"/>
    </source>
</evidence>
<dbReference type="GO" id="GO:0046677">
    <property type="term" value="P:response to antibiotic"/>
    <property type="evidence" value="ECO:0007669"/>
    <property type="project" value="TreeGrafter"/>
</dbReference>
<dbReference type="RefSeq" id="WP_233354153.1">
    <property type="nucleotide sequence ID" value="NZ_BMZH01000013.1"/>
</dbReference>
<reference evidence="7" key="1">
    <citation type="journal article" date="2014" name="Int. J. Syst. Evol. Microbiol.">
        <title>Complete genome sequence of Corynebacterium casei LMG S-19264T (=DSM 44701T), isolated from a smear-ripened cheese.</title>
        <authorList>
            <consortium name="US DOE Joint Genome Institute (JGI-PGF)"/>
            <person name="Walter F."/>
            <person name="Albersmeier A."/>
            <person name="Kalinowski J."/>
            <person name="Ruckert C."/>
        </authorList>
    </citation>
    <scope>NUCLEOTIDE SEQUENCE</scope>
    <source>
        <strain evidence="7">KCTC 32513</strain>
    </source>
</reference>
<dbReference type="Gene3D" id="2.40.50.100">
    <property type="match status" value="1"/>
</dbReference>
<gene>
    <name evidence="7" type="primary">acrA</name>
    <name evidence="7" type="ORF">GCM10009069_26070</name>
</gene>
<dbReference type="InterPro" id="IPR058625">
    <property type="entry name" value="MdtA-like_BSH"/>
</dbReference>
<sequence>MAVETVTVREVKVPNIIELPGRVEPVRQAEVRARVNGIVQKRLYEEGTDVKEGQPLFSIDPRELRASLAQVKASLQRAEATAANARAIVDRYRPLVAEQAISGQEYDSAIAASREADANIAQIEAQIEAANLQLGYTVVRAPISGRARRAQVTEGALVSASGATLMTRIEQLDPVYVTVAQASSDVLKVRRAIADGTIDLDENGKTKVQLYFGDGTPYSESGYVDFLDFSVNETTGTVNLRAEFPNPDQILLPGEFVHAEFFVGTRLDGISVPQRAVQVSATGASVFVIDGQGKVAVKPVELGPMAGDHWIINSGLAVGEKVITSNLQKLRPGVSVKDNAAVAGQTSGGSDMKPGQ</sequence>
<evidence type="ECO:0000256" key="1">
    <source>
        <dbReference type="ARBA" id="ARBA00004196"/>
    </source>
</evidence>
<accession>A0A8J3G3F0</accession>
<dbReference type="InterPro" id="IPR058626">
    <property type="entry name" value="MdtA-like_b-barrel"/>
</dbReference>
<feature type="domain" description="Multidrug resistance protein MdtA-like alpha-helical hairpin" evidence="3">
    <location>
        <begin position="68"/>
        <end position="137"/>
    </location>
</feature>
<dbReference type="Gene3D" id="2.40.420.20">
    <property type="match status" value="1"/>
</dbReference>
<dbReference type="InterPro" id="IPR058627">
    <property type="entry name" value="MdtA-like_C"/>
</dbReference>
<dbReference type="Gene3D" id="1.10.287.470">
    <property type="entry name" value="Helix hairpin bin"/>
    <property type="match status" value="1"/>
</dbReference>
<dbReference type="EMBL" id="BMZH01000013">
    <property type="protein sequence ID" value="GHB02072.1"/>
    <property type="molecule type" value="Genomic_DNA"/>
</dbReference>
<comment type="caution">
    <text evidence="7">The sequence shown here is derived from an EMBL/GenBank/DDBJ whole genome shotgun (WGS) entry which is preliminary data.</text>
</comment>
<feature type="domain" description="Multidrug resistance protein MdtA-like barrel-sandwich hybrid" evidence="4">
    <location>
        <begin position="27"/>
        <end position="164"/>
    </location>
</feature>
<dbReference type="InterPro" id="IPR006143">
    <property type="entry name" value="RND_pump_MFP"/>
</dbReference>
<protein>
    <submittedName>
        <fullName evidence="7">MexE family multidrug efflux RND transporter periplasmic adaptor subunit</fullName>
    </submittedName>
</protein>
<evidence type="ECO:0000259" key="3">
    <source>
        <dbReference type="Pfam" id="PF25876"/>
    </source>
</evidence>
<evidence type="ECO:0000259" key="5">
    <source>
        <dbReference type="Pfam" id="PF25944"/>
    </source>
</evidence>
<reference evidence="7" key="2">
    <citation type="submission" date="2020-09" db="EMBL/GenBank/DDBJ databases">
        <authorList>
            <person name="Sun Q."/>
            <person name="Kim S."/>
        </authorList>
    </citation>
    <scope>NUCLEOTIDE SEQUENCE</scope>
    <source>
        <strain evidence="7">KCTC 32513</strain>
    </source>
</reference>
<feature type="domain" description="Multidrug resistance protein MdtA-like C-terminal permuted SH3" evidence="6">
    <location>
        <begin position="270"/>
        <end position="329"/>
    </location>
</feature>
<evidence type="ECO:0000259" key="6">
    <source>
        <dbReference type="Pfam" id="PF25967"/>
    </source>
</evidence>
<dbReference type="Pfam" id="PF25967">
    <property type="entry name" value="RND-MFP_C"/>
    <property type="match status" value="1"/>
</dbReference>